<reference evidence="2 3" key="1">
    <citation type="submission" date="2016-03" db="EMBL/GenBank/DDBJ databases">
        <title>Pediococcus and Lactobacillus from brewery environment - whole genome sequencing and assembly.</title>
        <authorList>
            <person name="Behr J."/>
            <person name="Geissler A.J."/>
            <person name="Vogel R.F."/>
        </authorList>
    </citation>
    <scope>NUCLEOTIDE SEQUENCE [LARGE SCALE GENOMIC DNA]</scope>
    <source>
        <strain evidence="2 3">TMW 1.1989</strain>
    </source>
</reference>
<sequence length="287" mass="33053">MKEKNFWYGLLLVLFTMIIGVSGYQWQKKSIDLQQTHFQSPMDPIFLVPGSSANQNRFDSLVILLNKRSLKRSLLKVTVQTNGQLKFSGHLKPRDKRPFIVVGFQDNHDGYANIKRQAKWFSIAYQKLARMYHFNHFSGMGHSNGGLVLTFFLEKYLPKNNKIDRLMTIATPFNLEKKTSKKTPMLKDLIAHRNRLSKKMRVYSIAGTENYKGDGIVPLISVDSGKYIFQNQVANYTEIIVTGANTNHSDLPENKQIVNVMGQYLLRENIPKADQQQNRPQLQVPNY</sequence>
<keyword evidence="1" id="KW-1133">Transmembrane helix</keyword>
<dbReference type="EMBL" id="CP014873">
    <property type="protein sequence ID" value="ANK61504.1"/>
    <property type="molecule type" value="Genomic_DNA"/>
</dbReference>
<proteinExistence type="predicted"/>
<dbReference type="AlphaFoldDB" id="A0A192GYB0"/>
<dbReference type="OrthoDB" id="2157689at2"/>
<dbReference type="GO" id="GO:0016746">
    <property type="term" value="F:acyltransferase activity"/>
    <property type="evidence" value="ECO:0007669"/>
    <property type="project" value="UniProtKB-KW"/>
</dbReference>
<dbReference type="RefSeq" id="WP_068279752.1">
    <property type="nucleotide sequence ID" value="NZ_CP014873.1"/>
</dbReference>
<feature type="transmembrane region" description="Helical" evidence="1">
    <location>
        <begin position="6"/>
        <end position="26"/>
    </location>
</feature>
<gene>
    <name evidence="2" type="ORF">AYR53_01230</name>
</gene>
<keyword evidence="2" id="KW-0808">Transferase</keyword>
<dbReference type="InterPro" id="IPR010315">
    <property type="entry name" value="DUF915_hydro-like"/>
</dbReference>
<dbReference type="Pfam" id="PF06028">
    <property type="entry name" value="DUF915"/>
    <property type="match status" value="1"/>
</dbReference>
<protein>
    <submittedName>
        <fullName evidence="2">Acyltransferase</fullName>
    </submittedName>
</protein>
<dbReference type="Gene3D" id="3.40.50.1820">
    <property type="entry name" value="alpha/beta hydrolase"/>
    <property type="match status" value="1"/>
</dbReference>
<dbReference type="STRING" id="375175.AYR53_01230"/>
<dbReference type="Proteomes" id="UP000078582">
    <property type="component" value="Chromosome"/>
</dbReference>
<evidence type="ECO:0000256" key="1">
    <source>
        <dbReference type="SAM" id="Phobius"/>
    </source>
</evidence>
<accession>A0A192GYB0</accession>
<dbReference type="SUPFAM" id="SSF53474">
    <property type="entry name" value="alpha/beta-Hydrolases"/>
    <property type="match status" value="1"/>
</dbReference>
<keyword evidence="1" id="KW-0812">Transmembrane</keyword>
<evidence type="ECO:0000313" key="2">
    <source>
        <dbReference type="EMBL" id="ANK61504.1"/>
    </source>
</evidence>
<evidence type="ECO:0000313" key="3">
    <source>
        <dbReference type="Proteomes" id="UP000078582"/>
    </source>
</evidence>
<keyword evidence="2" id="KW-0012">Acyltransferase</keyword>
<keyword evidence="3" id="KW-1185">Reference proteome</keyword>
<keyword evidence="1" id="KW-0472">Membrane</keyword>
<organism evidence="2 3">
    <name type="scientific">Loigolactobacillus backii</name>
    <dbReference type="NCBI Taxonomy" id="375175"/>
    <lineage>
        <taxon>Bacteria</taxon>
        <taxon>Bacillati</taxon>
        <taxon>Bacillota</taxon>
        <taxon>Bacilli</taxon>
        <taxon>Lactobacillales</taxon>
        <taxon>Lactobacillaceae</taxon>
        <taxon>Loigolactobacillus</taxon>
    </lineage>
</organism>
<dbReference type="GeneID" id="42980859"/>
<dbReference type="InterPro" id="IPR029058">
    <property type="entry name" value="AB_hydrolase_fold"/>
</dbReference>
<name>A0A192GYB0_9LACO</name>